<dbReference type="Pfam" id="PF16363">
    <property type="entry name" value="GDP_Man_Dehyd"/>
    <property type="match status" value="1"/>
</dbReference>
<dbReference type="InterPro" id="IPR016040">
    <property type="entry name" value="NAD(P)-bd_dom"/>
</dbReference>
<protein>
    <recommendedName>
        <fullName evidence="1">NAD(P)-binding domain-containing protein</fullName>
    </recommendedName>
</protein>
<name>A0A2A4YD52_UNCAE</name>
<dbReference type="SUPFAM" id="SSF51735">
    <property type="entry name" value="NAD(P)-binding Rossmann-fold domains"/>
    <property type="match status" value="1"/>
</dbReference>
<feature type="domain" description="NAD(P)-binding" evidence="1">
    <location>
        <begin position="2"/>
        <end position="125"/>
    </location>
</feature>
<dbReference type="InterPro" id="IPR036291">
    <property type="entry name" value="NAD(P)-bd_dom_sf"/>
</dbReference>
<sequence length="156" mass="18054">MIPLAIHRIQNNEEIPIYGKGENIRDWLFVEDHAKAVRLILEKGKPSEVYNIASSQEISNLGLVKLIIKLFARKTNSSIEELESKITFVEDRPGHDYRYSMNTNKIADEVGFVPKYALQEGLSETVSWYLENTGWLKNVLNEEYNTWVKSQYEACK</sequence>
<evidence type="ECO:0000259" key="1">
    <source>
        <dbReference type="Pfam" id="PF16363"/>
    </source>
</evidence>
<evidence type="ECO:0000313" key="3">
    <source>
        <dbReference type="Proteomes" id="UP000217838"/>
    </source>
</evidence>
<proteinExistence type="predicted"/>
<comment type="caution">
    <text evidence="2">The sequence shown here is derived from an EMBL/GenBank/DDBJ whole genome shotgun (WGS) entry which is preliminary data.</text>
</comment>
<dbReference type="Proteomes" id="UP000217838">
    <property type="component" value="Unassembled WGS sequence"/>
</dbReference>
<dbReference type="AlphaFoldDB" id="A0A2A4YD52"/>
<dbReference type="EMBL" id="NVUU01000082">
    <property type="protein sequence ID" value="PCI92852.1"/>
    <property type="molecule type" value="Genomic_DNA"/>
</dbReference>
<accession>A0A2A4YD52</accession>
<gene>
    <name evidence="2" type="ORF">COB11_06465</name>
</gene>
<evidence type="ECO:0000313" key="2">
    <source>
        <dbReference type="EMBL" id="PCI92852.1"/>
    </source>
</evidence>
<organism evidence="2 3">
    <name type="scientific">Aerophobetes bacterium</name>
    <dbReference type="NCBI Taxonomy" id="2030807"/>
    <lineage>
        <taxon>Bacteria</taxon>
        <taxon>Candidatus Aerophobota</taxon>
    </lineage>
</organism>
<dbReference type="PANTHER" id="PTHR43000">
    <property type="entry name" value="DTDP-D-GLUCOSE 4,6-DEHYDRATASE-RELATED"/>
    <property type="match status" value="1"/>
</dbReference>
<dbReference type="Gene3D" id="3.40.50.720">
    <property type="entry name" value="NAD(P)-binding Rossmann-like Domain"/>
    <property type="match status" value="1"/>
</dbReference>
<reference evidence="3" key="1">
    <citation type="submission" date="2017-08" db="EMBL/GenBank/DDBJ databases">
        <title>A dynamic microbial community with high functional redundancy inhabits the cold, oxic subseafloor aquifer.</title>
        <authorList>
            <person name="Tully B.J."/>
            <person name="Wheat C.G."/>
            <person name="Glazer B.T."/>
            <person name="Huber J.A."/>
        </authorList>
    </citation>
    <scope>NUCLEOTIDE SEQUENCE [LARGE SCALE GENOMIC DNA]</scope>
</reference>
<dbReference type="Gene3D" id="3.90.25.10">
    <property type="entry name" value="UDP-galactose 4-epimerase, domain 1"/>
    <property type="match status" value="1"/>
</dbReference>